<dbReference type="HAMAP" id="MF_01147">
    <property type="entry name" value="Lgt"/>
    <property type="match status" value="1"/>
</dbReference>
<comment type="catalytic activity">
    <reaction evidence="7">
        <text>L-cysteinyl-[prolipoprotein] + a 1,2-diacyl-sn-glycero-3-phospho-(1'-sn-glycerol) = an S-1,2-diacyl-sn-glyceryl-L-cysteinyl-[prolipoprotein] + sn-glycerol 1-phosphate + H(+)</text>
        <dbReference type="Rhea" id="RHEA:56712"/>
        <dbReference type="Rhea" id="RHEA-COMP:14679"/>
        <dbReference type="Rhea" id="RHEA-COMP:14680"/>
        <dbReference type="ChEBI" id="CHEBI:15378"/>
        <dbReference type="ChEBI" id="CHEBI:29950"/>
        <dbReference type="ChEBI" id="CHEBI:57685"/>
        <dbReference type="ChEBI" id="CHEBI:64716"/>
        <dbReference type="ChEBI" id="CHEBI:140658"/>
        <dbReference type="EC" id="2.5.1.145"/>
    </reaction>
</comment>
<keyword evidence="4 7" id="KW-0812">Transmembrane</keyword>
<dbReference type="Pfam" id="PF01790">
    <property type="entry name" value="LGT"/>
    <property type="match status" value="1"/>
</dbReference>
<comment type="subcellular location">
    <subcellularLocation>
        <location evidence="7">Cell membrane</location>
        <topology evidence="7">Multi-pass membrane protein</topology>
    </subcellularLocation>
</comment>
<keyword evidence="9" id="KW-1185">Reference proteome</keyword>
<evidence type="ECO:0000256" key="4">
    <source>
        <dbReference type="ARBA" id="ARBA00022692"/>
    </source>
</evidence>
<name>A0A231UYF7_9HYPH</name>
<proteinExistence type="inferred from homology"/>
<evidence type="ECO:0000256" key="5">
    <source>
        <dbReference type="ARBA" id="ARBA00022989"/>
    </source>
</evidence>
<feature type="transmembrane region" description="Helical" evidence="7">
    <location>
        <begin position="186"/>
        <end position="203"/>
    </location>
</feature>
<keyword evidence="6 7" id="KW-0472">Membrane</keyword>
<evidence type="ECO:0000256" key="1">
    <source>
        <dbReference type="ARBA" id="ARBA00007150"/>
    </source>
</evidence>
<evidence type="ECO:0000313" key="8">
    <source>
        <dbReference type="EMBL" id="OXT00920.1"/>
    </source>
</evidence>
<dbReference type="InterPro" id="IPR001640">
    <property type="entry name" value="Lgt"/>
</dbReference>
<sequence>MRPLALIPYPEIDPVIFSVGPLAIRWYGLAYIVSLLLAWFYVKRLLRNNRLWAHGHAPMTAQQTDDFLLWAMVGVVLGGRLGYVLFYEPMRYLSEPAAILQIWSGGMSFHGGALGTILAMILYSRRHGIPTWSMLDVVAAAVPIGLFFGRIANFINAELWGAPTDLPWAMIFPTDPEGLPRHPSQLYEAFLEGIVLFLILRWLTHSRLMLKRPKFVGGAFVAGYGVCRILVEFVRVPDAQLGYLFGGWLTMGMVLSIPMVLAGTWAMVTARRPESAPASSA</sequence>
<comment type="similarity">
    <text evidence="1 7">Belongs to the Lgt family.</text>
</comment>
<keyword evidence="2 7" id="KW-1003">Cell membrane</keyword>
<dbReference type="GO" id="GO:0008961">
    <property type="term" value="F:phosphatidylglycerol-prolipoprotein diacylglyceryl transferase activity"/>
    <property type="evidence" value="ECO:0007669"/>
    <property type="project" value="UniProtKB-UniRule"/>
</dbReference>
<evidence type="ECO:0000256" key="7">
    <source>
        <dbReference type="HAMAP-Rule" id="MF_01147"/>
    </source>
</evidence>
<dbReference type="NCBIfam" id="TIGR00544">
    <property type="entry name" value="lgt"/>
    <property type="match status" value="1"/>
</dbReference>
<dbReference type="PANTHER" id="PTHR30589:SF0">
    <property type="entry name" value="PHOSPHATIDYLGLYCEROL--PROLIPOPROTEIN DIACYLGLYCERYL TRANSFERASE"/>
    <property type="match status" value="1"/>
</dbReference>
<dbReference type="PROSITE" id="PS01311">
    <property type="entry name" value="LGT"/>
    <property type="match status" value="1"/>
</dbReference>
<feature type="transmembrane region" description="Helical" evidence="7">
    <location>
        <begin position="243"/>
        <end position="268"/>
    </location>
</feature>
<comment type="function">
    <text evidence="7">Catalyzes the transfer of the diacylglyceryl group from phosphatidylglycerol to the sulfhydryl group of the N-terminal cysteine of a prolipoprotein, the first step in the formation of mature lipoproteins.</text>
</comment>
<feature type="binding site" evidence="7">
    <location>
        <position position="150"/>
    </location>
    <ligand>
        <name>a 1,2-diacyl-sn-glycero-3-phospho-(1'-sn-glycerol)</name>
        <dbReference type="ChEBI" id="CHEBI:64716"/>
    </ligand>
</feature>
<feature type="transmembrane region" description="Helical" evidence="7">
    <location>
        <begin position="215"/>
        <end position="231"/>
    </location>
</feature>
<dbReference type="EC" id="2.5.1.145" evidence="7"/>
<organism evidence="8 9">
    <name type="scientific">Notoacmeibacter marinus</name>
    <dbReference type="NCBI Taxonomy" id="1876515"/>
    <lineage>
        <taxon>Bacteria</taxon>
        <taxon>Pseudomonadati</taxon>
        <taxon>Pseudomonadota</taxon>
        <taxon>Alphaproteobacteria</taxon>
        <taxon>Hyphomicrobiales</taxon>
        <taxon>Notoacmeibacteraceae</taxon>
        <taxon>Notoacmeibacter</taxon>
    </lineage>
</organism>
<accession>A0A231UYF7</accession>
<protein>
    <recommendedName>
        <fullName evidence="7">Phosphatidylglycerol--prolipoprotein diacylglyceryl transferase</fullName>
        <ecNumber evidence="7">2.5.1.145</ecNumber>
    </recommendedName>
</protein>
<feature type="transmembrane region" description="Helical" evidence="7">
    <location>
        <begin position="135"/>
        <end position="155"/>
    </location>
</feature>
<keyword evidence="5 7" id="KW-1133">Transmembrane helix</keyword>
<comment type="caution">
    <text evidence="8">The sequence shown here is derived from an EMBL/GenBank/DDBJ whole genome shotgun (WGS) entry which is preliminary data.</text>
</comment>
<keyword evidence="3 7" id="KW-0808">Transferase</keyword>
<evidence type="ECO:0000313" key="9">
    <source>
        <dbReference type="Proteomes" id="UP000215405"/>
    </source>
</evidence>
<dbReference type="GO" id="GO:0042158">
    <property type="term" value="P:lipoprotein biosynthetic process"/>
    <property type="evidence" value="ECO:0007669"/>
    <property type="project" value="UniProtKB-UniRule"/>
</dbReference>
<gene>
    <name evidence="7" type="primary">lgt</name>
    <name evidence="8" type="ORF">B7H23_10560</name>
</gene>
<evidence type="ECO:0000256" key="2">
    <source>
        <dbReference type="ARBA" id="ARBA00022475"/>
    </source>
</evidence>
<keyword evidence="8" id="KW-0449">Lipoprotein</keyword>
<dbReference type="EMBL" id="NBYO01000002">
    <property type="protein sequence ID" value="OXT00920.1"/>
    <property type="molecule type" value="Genomic_DNA"/>
</dbReference>
<dbReference type="AlphaFoldDB" id="A0A231UYF7"/>
<evidence type="ECO:0000256" key="6">
    <source>
        <dbReference type="ARBA" id="ARBA00023136"/>
    </source>
</evidence>
<feature type="transmembrane region" description="Helical" evidence="7">
    <location>
        <begin position="98"/>
        <end position="123"/>
    </location>
</feature>
<comment type="pathway">
    <text evidence="7">Protein modification; lipoprotein biosynthesis (diacylglyceryl transfer).</text>
</comment>
<dbReference type="PANTHER" id="PTHR30589">
    <property type="entry name" value="PROLIPOPROTEIN DIACYLGLYCERYL TRANSFERASE"/>
    <property type="match status" value="1"/>
</dbReference>
<reference evidence="9" key="1">
    <citation type="journal article" date="2017" name="Int. J. Syst. Evol. Microbiol.">
        <title>Notoacmeibacter marinus gen. nov., sp. nov., isolated from the gut of a limpet and proposal of Notoacmeibacteraceae fam. nov. in the order Rhizobiales of the class Alphaproteobacteria.</title>
        <authorList>
            <person name="Huang Z."/>
            <person name="Guo F."/>
            <person name="Lai Q."/>
        </authorList>
    </citation>
    <scope>NUCLEOTIDE SEQUENCE [LARGE SCALE GENOMIC DNA]</scope>
    <source>
        <strain evidence="9">XMTR2A4</strain>
    </source>
</reference>
<dbReference type="Proteomes" id="UP000215405">
    <property type="component" value="Unassembled WGS sequence"/>
</dbReference>
<dbReference type="UniPathway" id="UPA00664"/>
<evidence type="ECO:0000256" key="3">
    <source>
        <dbReference type="ARBA" id="ARBA00022679"/>
    </source>
</evidence>
<feature type="transmembrane region" description="Helical" evidence="7">
    <location>
        <begin position="24"/>
        <end position="42"/>
    </location>
</feature>
<dbReference type="GO" id="GO:0005886">
    <property type="term" value="C:plasma membrane"/>
    <property type="evidence" value="ECO:0007669"/>
    <property type="project" value="UniProtKB-SubCell"/>
</dbReference>
<feature type="transmembrane region" description="Helical" evidence="7">
    <location>
        <begin position="67"/>
        <end position="86"/>
    </location>
</feature>